<keyword evidence="1" id="KW-0472">Membrane</keyword>
<proteinExistence type="predicted"/>
<accession>Q4FKM0</accession>
<dbReference type="EMBL" id="CT009752">
    <property type="protein sequence ID" value="CAJ16839.1"/>
    <property type="molecule type" value="Genomic_DNA"/>
</dbReference>
<evidence type="ECO:0000313" key="2">
    <source>
        <dbReference type="EMBL" id="CAJ16839.1"/>
    </source>
</evidence>
<feature type="transmembrane region" description="Helical" evidence="1">
    <location>
        <begin position="86"/>
        <end position="111"/>
    </location>
</feature>
<organism evidence="2">
    <name type="scientific">Trypanosoma brucei brucei (strain 927/4 GUTat10.1)</name>
    <dbReference type="NCBI Taxonomy" id="185431"/>
    <lineage>
        <taxon>Eukaryota</taxon>
        <taxon>Discoba</taxon>
        <taxon>Euglenozoa</taxon>
        <taxon>Kinetoplastea</taxon>
        <taxon>Metakinetoplastina</taxon>
        <taxon>Trypanosomatida</taxon>
        <taxon>Trypanosomatidae</taxon>
        <taxon>Trypanosoma</taxon>
    </lineage>
</organism>
<sequence length="207" mass="24345">MYINALYTSVSSSCLFTLKTKKKHIRNEYYLESPLLLSGGLCPPLSAPSTFIFTRSVLNALNKKQKQRKNFITYKIYVMMRRCERYYIMFASTMRMHIHSMCVYVFVCIVARHTVWHNIYMRQFPIIFGALCCYMCVSATNSVNQTYLSVYIYIYISMQYNYILSLSKREYMHGLARAAPSTTWGSRGTLRPEALNFDAWNFVLRDF</sequence>
<keyword evidence="1" id="KW-0812">Transmembrane</keyword>
<dbReference type="AlphaFoldDB" id="Q4FKM0"/>
<name>Q4FKM0_TRYB2</name>
<dbReference type="VEuPathDB" id="TriTrypDB:Tb10.v4.0128"/>
<protein>
    <submittedName>
        <fullName evidence="2">Uncharacterized protein</fullName>
    </submittedName>
</protein>
<gene>
    <name evidence="2" type="ORF">Tb10.v4.0128</name>
</gene>
<reference evidence="2" key="1">
    <citation type="submission" date="2005-06" db="EMBL/GenBank/DDBJ databases">
        <authorList>
            <person name="Lennard N."/>
            <person name="Barron A."/>
            <person name="Clark L."/>
            <person name="Corton C."/>
            <person name="Harris B."/>
            <person name="Line A."/>
            <person name="Berriman M."/>
            <person name="Hertz-Fowler C."/>
            <person name="Renauld H."/>
            <person name="Bohme U."/>
            <person name="Arrowsmith C."/>
            <person name="Cronin C."/>
            <person name="Davies R."/>
            <person name="Doggett J."/>
            <person name="Fraser A."/>
            <person name="Johnson D."/>
            <person name="Larke N."/>
            <person name="Leech V."/>
            <person name="Lord A."/>
            <person name="MacLeod A."/>
            <person name="Norbertczak H."/>
            <person name="Ormand D."/>
            <person name="Quail M."/>
            <person name="Rabbinowitsch E."/>
            <person name="Rajandream M."/>
            <person name="Reitter C."/>
            <person name="Sharp S."/>
            <person name="Woodward J."/>
            <person name="Hall N."/>
            <person name="Melville S.and.Barrell.B."/>
        </authorList>
    </citation>
    <scope>NUCLEOTIDE SEQUENCE</scope>
    <source>
        <strain evidence="2">927/4 GUTat10.1</strain>
    </source>
</reference>
<feature type="transmembrane region" description="Helical" evidence="1">
    <location>
        <begin position="123"/>
        <end position="140"/>
    </location>
</feature>
<keyword evidence="1" id="KW-1133">Transmembrane helix</keyword>
<evidence type="ECO:0000256" key="1">
    <source>
        <dbReference type="SAM" id="Phobius"/>
    </source>
</evidence>